<accession>A0A915IZT8</accession>
<evidence type="ECO:0000313" key="3">
    <source>
        <dbReference type="WBParaSite" id="nRc.2.0.1.t19640-RA"/>
    </source>
</evidence>
<evidence type="ECO:0000256" key="1">
    <source>
        <dbReference type="SAM" id="MobiDB-lite"/>
    </source>
</evidence>
<sequence>MTTKKMQNLHLAPENEDDDLYAGFDDYNASLMNDVNPYGNVEFADPKAAEQRVRKTKSGLSSHDETSELSSGSPSFCTALGP</sequence>
<dbReference type="AlphaFoldDB" id="A0A915IZT8"/>
<feature type="region of interest" description="Disordered" evidence="1">
    <location>
        <begin position="49"/>
        <end position="82"/>
    </location>
</feature>
<dbReference type="WBParaSite" id="nRc.2.0.1.t19640-RA">
    <property type="protein sequence ID" value="nRc.2.0.1.t19640-RA"/>
    <property type="gene ID" value="nRc.2.0.1.g19640"/>
</dbReference>
<name>A0A915IZT8_ROMCU</name>
<evidence type="ECO:0000313" key="2">
    <source>
        <dbReference type="Proteomes" id="UP000887565"/>
    </source>
</evidence>
<keyword evidence="2" id="KW-1185">Reference proteome</keyword>
<dbReference type="Proteomes" id="UP000887565">
    <property type="component" value="Unplaced"/>
</dbReference>
<protein>
    <submittedName>
        <fullName evidence="3">Uncharacterized protein</fullName>
    </submittedName>
</protein>
<proteinExistence type="predicted"/>
<reference evidence="3" key="1">
    <citation type="submission" date="2022-11" db="UniProtKB">
        <authorList>
            <consortium name="WormBaseParasite"/>
        </authorList>
    </citation>
    <scope>IDENTIFICATION</scope>
</reference>
<organism evidence="2 3">
    <name type="scientific">Romanomermis culicivorax</name>
    <name type="common">Nematode worm</name>
    <dbReference type="NCBI Taxonomy" id="13658"/>
    <lineage>
        <taxon>Eukaryota</taxon>
        <taxon>Metazoa</taxon>
        <taxon>Ecdysozoa</taxon>
        <taxon>Nematoda</taxon>
        <taxon>Enoplea</taxon>
        <taxon>Dorylaimia</taxon>
        <taxon>Mermithida</taxon>
        <taxon>Mermithoidea</taxon>
        <taxon>Mermithidae</taxon>
        <taxon>Romanomermis</taxon>
    </lineage>
</organism>